<dbReference type="AlphaFoldDB" id="A0AAE3SVN0"/>
<dbReference type="EMBL" id="JANFPI010000005">
    <property type="protein sequence ID" value="MCX8998525.1"/>
    <property type="molecule type" value="Genomic_DNA"/>
</dbReference>
<name>A0AAE3SVN0_9HYPH</name>
<reference evidence="1" key="1">
    <citation type="submission" date="2022-07" db="EMBL/GenBank/DDBJ databases">
        <title>Ectorhizobium quercum gen.nov., sp. nov.</title>
        <authorList>
            <person name="Ma T."/>
            <person name="Li Y."/>
        </authorList>
    </citation>
    <scope>NUCLEOTIDE SEQUENCE</scope>
    <source>
        <strain evidence="1">BDR2-2</strain>
    </source>
</reference>
<accession>A0AAE3SVN0</accession>
<protein>
    <submittedName>
        <fullName evidence="1">Uncharacterized protein</fullName>
    </submittedName>
</protein>
<evidence type="ECO:0000313" key="2">
    <source>
        <dbReference type="Proteomes" id="UP001208771"/>
    </source>
</evidence>
<evidence type="ECO:0000313" key="1">
    <source>
        <dbReference type="EMBL" id="MCX8998525.1"/>
    </source>
</evidence>
<proteinExistence type="predicted"/>
<gene>
    <name evidence="1" type="ORF">NOF55_15525</name>
</gene>
<sequence length="55" mass="5659">MNAIASLTAADRMLGLAFATLCAATLVLAAEAHVICDFFCIHGMAMIGEICSGRA</sequence>
<organism evidence="1 2">
    <name type="scientific">Ectorhizobium quercum</name>
    <dbReference type="NCBI Taxonomy" id="2965071"/>
    <lineage>
        <taxon>Bacteria</taxon>
        <taxon>Pseudomonadati</taxon>
        <taxon>Pseudomonadota</taxon>
        <taxon>Alphaproteobacteria</taxon>
        <taxon>Hyphomicrobiales</taxon>
        <taxon>Rhizobiaceae</taxon>
        <taxon>Ectorhizobium</taxon>
    </lineage>
</organism>
<dbReference type="RefSeq" id="WP_306412311.1">
    <property type="nucleotide sequence ID" value="NZ_JANFPI010000005.1"/>
</dbReference>
<comment type="caution">
    <text evidence="1">The sequence shown here is derived from an EMBL/GenBank/DDBJ whole genome shotgun (WGS) entry which is preliminary data.</text>
</comment>
<keyword evidence="2" id="KW-1185">Reference proteome</keyword>
<dbReference type="Proteomes" id="UP001208771">
    <property type="component" value="Unassembled WGS sequence"/>
</dbReference>